<dbReference type="Proteomes" id="UP001238467">
    <property type="component" value="Unassembled WGS sequence"/>
</dbReference>
<evidence type="ECO:0000313" key="1">
    <source>
        <dbReference type="EMBL" id="MDQ0347335.1"/>
    </source>
</evidence>
<sequence length="58" mass="6266">MTVDTHLIWGAHGRAASLDPWREMAAANLFLHLPTIAHAGHCPMTAPRGVQRRVAALA</sequence>
<proteinExistence type="predicted"/>
<comment type="caution">
    <text evidence="1">The sequence shown here is derived from an EMBL/GenBank/DDBJ whole genome shotgun (WGS) entry which is preliminary data.</text>
</comment>
<evidence type="ECO:0008006" key="3">
    <source>
        <dbReference type="Google" id="ProtNLM"/>
    </source>
</evidence>
<keyword evidence="2" id="KW-1185">Reference proteome</keyword>
<evidence type="ECO:0000313" key="2">
    <source>
        <dbReference type="Proteomes" id="UP001238467"/>
    </source>
</evidence>
<gene>
    <name evidence="1" type="ORF">J2S76_001759</name>
</gene>
<accession>A0ABU0DGF8</accession>
<organism evidence="1 2">
    <name type="scientific">Ancylobacter vacuolatus</name>
    <dbReference type="NCBI Taxonomy" id="223389"/>
    <lineage>
        <taxon>Bacteria</taxon>
        <taxon>Pseudomonadati</taxon>
        <taxon>Pseudomonadota</taxon>
        <taxon>Alphaproteobacteria</taxon>
        <taxon>Hyphomicrobiales</taxon>
        <taxon>Xanthobacteraceae</taxon>
        <taxon>Ancylobacter</taxon>
    </lineage>
</organism>
<protein>
    <recommendedName>
        <fullName evidence="3">MBL fold metallo-hydrolase</fullName>
    </recommendedName>
</protein>
<dbReference type="RefSeq" id="WP_307059541.1">
    <property type="nucleotide sequence ID" value="NZ_JAUSUH010000003.1"/>
</dbReference>
<reference evidence="1 2" key="1">
    <citation type="submission" date="2023-07" db="EMBL/GenBank/DDBJ databases">
        <title>Genomic Encyclopedia of Type Strains, Phase IV (KMG-IV): sequencing the most valuable type-strain genomes for metagenomic binning, comparative biology and taxonomic classification.</title>
        <authorList>
            <person name="Goeker M."/>
        </authorList>
    </citation>
    <scope>NUCLEOTIDE SEQUENCE [LARGE SCALE GENOMIC DNA]</scope>
    <source>
        <strain evidence="1 2">DSM 1277</strain>
    </source>
</reference>
<dbReference type="EMBL" id="JAUSUH010000003">
    <property type="protein sequence ID" value="MDQ0347335.1"/>
    <property type="molecule type" value="Genomic_DNA"/>
</dbReference>
<name>A0ABU0DGF8_9HYPH</name>